<accession>A0A1X6WK52</accession>
<keyword evidence="3" id="KW-1185">Reference proteome</keyword>
<keyword evidence="1" id="KW-1133">Transmembrane helix</keyword>
<feature type="transmembrane region" description="Helical" evidence="1">
    <location>
        <begin position="419"/>
        <end position="441"/>
    </location>
</feature>
<feature type="transmembrane region" description="Helical" evidence="1">
    <location>
        <begin position="190"/>
        <end position="209"/>
    </location>
</feature>
<sequence>MTLFKKQLLALFKVNLLYANPQVSAQLRKKGKQGNEIFKSIVIQQVMLSFVFTFIYGMSMFMIDFSQFPGYFTYYLGIFSILGFSQGIFIVYNVYFDSKDVEDYLPLPFSERSVFLAKFLSVGFFMIPFMLPILALFILTAIRSSISLILMLPFSLILFVLFFILYLELVTYFVSLLIQTKIFQRFKTTFTTLLMFIPTVGMLVGILYMNKQQTNISEMSQLKDQKVITILKPFHQLINEPFSLDALLAFLIIVALVVLLGLLIKEKTLPKIRNQVNTTSQKKKKTTYNSLRRQLISYHFSLIKNPTLQLQILSGLFIFPIIIIFPFLANGTEFLQRLGTQYFSLFFVVGIIFAMMTLSINSLASVIISLDQDNLMFIKSLPISFKEYLKMKYYFAFFLQFISILLIMSIGGLVLKLPIILIIALVFGALLGCLAGTSHFIKDDWRHLTLNWTNINQLFNRGSGAFRIMGIMFGTMFIGSIVIFFLYTITRTIENTLLLNIIVLGIITLLITLYQLRMKKVFWRKMEG</sequence>
<feature type="transmembrane region" description="Helical" evidence="1">
    <location>
        <begin position="148"/>
        <end position="178"/>
    </location>
</feature>
<feature type="transmembrane region" description="Helical" evidence="1">
    <location>
        <begin position="496"/>
        <end position="516"/>
    </location>
</feature>
<name>A0A1X6WK52_9ENTE</name>
<dbReference type="EMBL" id="FWFD01000003">
    <property type="protein sequence ID" value="SLM84703.1"/>
    <property type="molecule type" value="Genomic_DNA"/>
</dbReference>
<feature type="transmembrane region" description="Helical" evidence="1">
    <location>
        <begin position="391"/>
        <end position="413"/>
    </location>
</feature>
<feature type="transmembrane region" description="Helical" evidence="1">
    <location>
        <begin position="310"/>
        <end position="329"/>
    </location>
</feature>
<dbReference type="OrthoDB" id="2176387at2"/>
<organism evidence="2 3">
    <name type="scientific">Vagococcus fluvialis bH819</name>
    <dbReference type="NCBI Taxonomy" id="1255619"/>
    <lineage>
        <taxon>Bacteria</taxon>
        <taxon>Bacillati</taxon>
        <taxon>Bacillota</taxon>
        <taxon>Bacilli</taxon>
        <taxon>Lactobacillales</taxon>
        <taxon>Enterococcaceae</taxon>
        <taxon>Vagococcus</taxon>
    </lineage>
</organism>
<feature type="transmembrane region" description="Helical" evidence="1">
    <location>
        <begin position="341"/>
        <end position="370"/>
    </location>
</feature>
<dbReference type="RefSeq" id="WP_086950356.1">
    <property type="nucleotide sequence ID" value="NZ_FWFD01000003.1"/>
</dbReference>
<dbReference type="AlphaFoldDB" id="A0A1X6WK52"/>
<gene>
    <name evidence="2" type="ORF">FM121_01325</name>
</gene>
<protein>
    <submittedName>
        <fullName evidence="2">ABC transporter permease protein</fullName>
    </submittedName>
</protein>
<feature type="transmembrane region" description="Helical" evidence="1">
    <location>
        <begin position="246"/>
        <end position="264"/>
    </location>
</feature>
<dbReference type="Proteomes" id="UP000195918">
    <property type="component" value="Unassembled WGS sequence"/>
</dbReference>
<keyword evidence="1" id="KW-0812">Transmembrane</keyword>
<feature type="transmembrane region" description="Helical" evidence="1">
    <location>
        <begin position="37"/>
        <end position="59"/>
    </location>
</feature>
<feature type="transmembrane region" description="Helical" evidence="1">
    <location>
        <begin position="71"/>
        <end position="95"/>
    </location>
</feature>
<feature type="transmembrane region" description="Helical" evidence="1">
    <location>
        <begin position="115"/>
        <end position="142"/>
    </location>
</feature>
<evidence type="ECO:0000313" key="2">
    <source>
        <dbReference type="EMBL" id="SLM84703.1"/>
    </source>
</evidence>
<evidence type="ECO:0000256" key="1">
    <source>
        <dbReference type="SAM" id="Phobius"/>
    </source>
</evidence>
<evidence type="ECO:0000313" key="3">
    <source>
        <dbReference type="Proteomes" id="UP000195918"/>
    </source>
</evidence>
<keyword evidence="1" id="KW-0472">Membrane</keyword>
<reference evidence="3" key="1">
    <citation type="submission" date="2017-02" db="EMBL/GenBank/DDBJ databases">
        <authorList>
            <person name="Dridi B."/>
        </authorList>
    </citation>
    <scope>NUCLEOTIDE SEQUENCE [LARGE SCALE GENOMIC DNA]</scope>
    <source>
        <strain evidence="3">bH819</strain>
    </source>
</reference>
<feature type="transmembrane region" description="Helical" evidence="1">
    <location>
        <begin position="468"/>
        <end position="490"/>
    </location>
</feature>
<proteinExistence type="predicted"/>